<feature type="transmembrane region" description="Helical" evidence="1">
    <location>
        <begin position="77"/>
        <end position="100"/>
    </location>
</feature>
<sequence length="164" mass="18177">MPNETITRKYVKTGLILLLSITLILFTQQIKLWKNPESTPIEWQTFVGLLVLWAFAFLGILISDLTKKIPVSFIRNFPVLGWVSLVSLIFCLISNFFVQVIGAVDFLSITTPVLAFAGISVADHLVDLSKTSWRVAIVAIFVFIGIYLGCAVVSQIGLWMTGAI</sequence>
<protein>
    <submittedName>
        <fullName evidence="2">Uncharacterized protein</fullName>
    </submittedName>
</protein>
<proteinExistence type="predicted"/>
<keyword evidence="1" id="KW-0812">Transmembrane</keyword>
<feature type="transmembrane region" description="Helical" evidence="1">
    <location>
        <begin position="106"/>
        <end position="126"/>
    </location>
</feature>
<dbReference type="AlphaFoldDB" id="A0A829R6B6"/>
<keyword evidence="1" id="KW-0472">Membrane</keyword>
<feature type="transmembrane region" description="Helical" evidence="1">
    <location>
        <begin position="45"/>
        <end position="65"/>
    </location>
</feature>
<feature type="transmembrane region" description="Helical" evidence="1">
    <location>
        <begin position="138"/>
        <end position="160"/>
    </location>
</feature>
<comment type="caution">
    <text evidence="2">The sequence shown here is derived from an EMBL/GenBank/DDBJ whole genome shotgun (WGS) entry which is preliminary data.</text>
</comment>
<gene>
    <name evidence="2" type="ORF">LMUR_06719</name>
</gene>
<dbReference type="EMBL" id="AODG01000008">
    <property type="protein sequence ID" value="EUJ28238.1"/>
    <property type="molecule type" value="Genomic_DNA"/>
</dbReference>
<dbReference type="Proteomes" id="UP000019251">
    <property type="component" value="Unassembled WGS sequence"/>
</dbReference>
<accession>A0A829R6B6</accession>
<reference evidence="2 3" key="1">
    <citation type="submission" date="2012-12" db="EMBL/GenBank/DDBJ databases">
        <title>Novel taxa of Listeriaceae from agricultural environments in the United States.</title>
        <authorList>
            <person name="den Bakker H.C."/>
            <person name="Allred A."/>
            <person name="Warchocki S."/>
            <person name="Wright E.M."/>
            <person name="Burrell A."/>
            <person name="Nightingale K.K."/>
            <person name="Kephart D."/>
            <person name="Wiedmann M."/>
        </authorList>
    </citation>
    <scope>NUCLEOTIDE SEQUENCE [LARGE SCALE GENOMIC DNA]</scope>
    <source>
        <strain evidence="2 3">FSL F6-1183</strain>
    </source>
</reference>
<dbReference type="RefSeq" id="WP_036105563.1">
    <property type="nucleotide sequence ID" value="NZ_AODG01000008.1"/>
</dbReference>
<evidence type="ECO:0000313" key="2">
    <source>
        <dbReference type="EMBL" id="EUJ28238.1"/>
    </source>
</evidence>
<name>A0A829R6B6_LISGR</name>
<organism evidence="2 3">
    <name type="scientific">Listeria grayi FSL F6-1183</name>
    <dbReference type="NCBI Taxonomy" id="1265827"/>
    <lineage>
        <taxon>Bacteria</taxon>
        <taxon>Bacillati</taxon>
        <taxon>Bacillota</taxon>
        <taxon>Bacilli</taxon>
        <taxon>Bacillales</taxon>
        <taxon>Listeriaceae</taxon>
        <taxon>Listeria</taxon>
    </lineage>
</organism>
<evidence type="ECO:0000256" key="1">
    <source>
        <dbReference type="SAM" id="Phobius"/>
    </source>
</evidence>
<evidence type="ECO:0000313" key="3">
    <source>
        <dbReference type="Proteomes" id="UP000019251"/>
    </source>
</evidence>
<keyword evidence="1" id="KW-1133">Transmembrane helix</keyword>